<keyword evidence="4" id="KW-1185">Reference proteome</keyword>
<dbReference type="EMBL" id="BPQB01000001">
    <property type="protein sequence ID" value="GJE84220.1"/>
    <property type="molecule type" value="Genomic_DNA"/>
</dbReference>
<evidence type="ECO:0000313" key="3">
    <source>
        <dbReference type="EMBL" id="GJE84220.1"/>
    </source>
</evidence>
<gene>
    <name evidence="3" type="ORF">PsYK624_002960</name>
</gene>
<reference evidence="3 4" key="1">
    <citation type="submission" date="2021-08" db="EMBL/GenBank/DDBJ databases">
        <title>Draft Genome Sequence of Phanerochaete sordida strain YK-624.</title>
        <authorList>
            <person name="Mori T."/>
            <person name="Dohra H."/>
            <person name="Suzuki T."/>
            <person name="Kawagishi H."/>
            <person name="Hirai H."/>
        </authorList>
    </citation>
    <scope>NUCLEOTIDE SEQUENCE [LARGE SCALE GENOMIC DNA]</scope>
    <source>
        <strain evidence="3 4">YK-624</strain>
    </source>
</reference>
<feature type="region of interest" description="Disordered" evidence="2">
    <location>
        <begin position="92"/>
        <end position="147"/>
    </location>
</feature>
<evidence type="ECO:0000313" key="4">
    <source>
        <dbReference type="Proteomes" id="UP000703269"/>
    </source>
</evidence>
<dbReference type="Proteomes" id="UP000703269">
    <property type="component" value="Unassembled WGS sequence"/>
</dbReference>
<accession>A0A9P3L6U1</accession>
<sequence length="147" mass="15590">MEYTPRYPQPFTLAEAVGLDVSTITEEIARLQNSLARLRATQAQLKEALAEAPDPDFSKAVEENEVTIGSQDERVSILRLALAEKGVPLDGHFALEPSTAAPPPANAPAATPRATQSLSRQPAGSAAPRVPPGLEDVEMDEDGGVHL</sequence>
<protein>
    <submittedName>
        <fullName evidence="3">Uncharacterized protein</fullName>
    </submittedName>
</protein>
<organism evidence="3 4">
    <name type="scientific">Phanerochaete sordida</name>
    <dbReference type="NCBI Taxonomy" id="48140"/>
    <lineage>
        <taxon>Eukaryota</taxon>
        <taxon>Fungi</taxon>
        <taxon>Dikarya</taxon>
        <taxon>Basidiomycota</taxon>
        <taxon>Agaricomycotina</taxon>
        <taxon>Agaricomycetes</taxon>
        <taxon>Polyporales</taxon>
        <taxon>Phanerochaetaceae</taxon>
        <taxon>Phanerochaete</taxon>
    </lineage>
</organism>
<dbReference type="AlphaFoldDB" id="A0A9P3L6U1"/>
<keyword evidence="1" id="KW-0175">Coiled coil</keyword>
<evidence type="ECO:0000256" key="1">
    <source>
        <dbReference type="SAM" id="Coils"/>
    </source>
</evidence>
<evidence type="ECO:0000256" key="2">
    <source>
        <dbReference type="SAM" id="MobiDB-lite"/>
    </source>
</evidence>
<proteinExistence type="predicted"/>
<dbReference type="OrthoDB" id="548474at2759"/>
<name>A0A9P3L6U1_9APHY</name>
<feature type="compositionally biased region" description="Acidic residues" evidence="2">
    <location>
        <begin position="135"/>
        <end position="147"/>
    </location>
</feature>
<comment type="caution">
    <text evidence="3">The sequence shown here is derived from an EMBL/GenBank/DDBJ whole genome shotgun (WGS) entry which is preliminary data.</text>
</comment>
<feature type="coiled-coil region" evidence="1">
    <location>
        <begin position="21"/>
        <end position="51"/>
    </location>
</feature>